<gene>
    <name evidence="4" type="primary">dmlR_7</name>
    <name evidence="4" type="ORF">LMG28138_02572</name>
</gene>
<evidence type="ECO:0000256" key="2">
    <source>
        <dbReference type="SAM" id="MobiDB-lite"/>
    </source>
</evidence>
<dbReference type="Proteomes" id="UP000494115">
    <property type="component" value="Unassembled WGS sequence"/>
</dbReference>
<dbReference type="Pfam" id="PF03466">
    <property type="entry name" value="LysR_substrate"/>
    <property type="match status" value="1"/>
</dbReference>
<proteinExistence type="inferred from homology"/>
<dbReference type="SUPFAM" id="SSF53850">
    <property type="entry name" value="Periplasmic binding protein-like II"/>
    <property type="match status" value="1"/>
</dbReference>
<protein>
    <submittedName>
        <fullName evidence="4">HTH-type transcriptional regulator DmlR</fullName>
    </submittedName>
</protein>
<dbReference type="Gene3D" id="3.40.190.10">
    <property type="entry name" value="Periplasmic binding protein-like II"/>
    <property type="match status" value="2"/>
</dbReference>
<evidence type="ECO:0000313" key="5">
    <source>
        <dbReference type="Proteomes" id="UP000494115"/>
    </source>
</evidence>
<accession>A0A6S7BGX7</accession>
<evidence type="ECO:0000259" key="3">
    <source>
        <dbReference type="Pfam" id="PF03466"/>
    </source>
</evidence>
<dbReference type="EMBL" id="CADIKM010000010">
    <property type="protein sequence ID" value="CAB3788257.1"/>
    <property type="molecule type" value="Genomic_DNA"/>
</dbReference>
<reference evidence="4 5" key="1">
    <citation type="submission" date="2020-04" db="EMBL/GenBank/DDBJ databases">
        <authorList>
            <person name="De Canck E."/>
        </authorList>
    </citation>
    <scope>NUCLEOTIDE SEQUENCE [LARGE SCALE GENOMIC DNA]</scope>
    <source>
        <strain evidence="4 5">LMG 28138</strain>
    </source>
</reference>
<comment type="similarity">
    <text evidence="1">Belongs to the LysR transcriptional regulatory family.</text>
</comment>
<dbReference type="AlphaFoldDB" id="A0A6S7BGX7"/>
<feature type="domain" description="LysR substrate-binding" evidence="3">
    <location>
        <begin position="17"/>
        <end position="195"/>
    </location>
</feature>
<sequence>MREARGTNDDLHALIKRHKRPHVNIEVSLSDRYVDLLEAGVDLAVRIGRLPDSGLVARRLASCRMVICASPDYLRRHGTPRSVDDLRQAPRLTFSEAVSVGDWTLVDAKQRAHVVSGPCRMAANNTQMLLAAALAGAGIVYGPTFVFGEQIARGKLVELLPEYHTSELAIQAVYPSARHMPLKVRHLLDYLVAAFGDEPPWDHIPPQRKVRTPRPTASPGARS</sequence>
<dbReference type="PANTHER" id="PTHR30537">
    <property type="entry name" value="HTH-TYPE TRANSCRIPTIONAL REGULATOR"/>
    <property type="match status" value="1"/>
</dbReference>
<dbReference type="PANTHER" id="PTHR30537:SF5">
    <property type="entry name" value="HTH-TYPE TRANSCRIPTIONAL ACTIVATOR TTDR-RELATED"/>
    <property type="match status" value="1"/>
</dbReference>
<keyword evidence="5" id="KW-1185">Reference proteome</keyword>
<name>A0A6S7BGX7_9BURK</name>
<evidence type="ECO:0000313" key="4">
    <source>
        <dbReference type="EMBL" id="CAB3788257.1"/>
    </source>
</evidence>
<dbReference type="CDD" id="cd08422">
    <property type="entry name" value="PBP2_CrgA_like"/>
    <property type="match status" value="1"/>
</dbReference>
<evidence type="ECO:0000256" key="1">
    <source>
        <dbReference type="ARBA" id="ARBA00009437"/>
    </source>
</evidence>
<organism evidence="4 5">
    <name type="scientific">Pararobbsia alpina</name>
    <dbReference type="NCBI Taxonomy" id="621374"/>
    <lineage>
        <taxon>Bacteria</taxon>
        <taxon>Pseudomonadati</taxon>
        <taxon>Pseudomonadota</taxon>
        <taxon>Betaproteobacteria</taxon>
        <taxon>Burkholderiales</taxon>
        <taxon>Burkholderiaceae</taxon>
        <taxon>Pararobbsia</taxon>
    </lineage>
</organism>
<dbReference type="InterPro" id="IPR058163">
    <property type="entry name" value="LysR-type_TF_proteobact-type"/>
</dbReference>
<dbReference type="InterPro" id="IPR005119">
    <property type="entry name" value="LysR_subst-bd"/>
</dbReference>
<feature type="region of interest" description="Disordered" evidence="2">
    <location>
        <begin position="202"/>
        <end position="223"/>
    </location>
</feature>